<dbReference type="RefSeq" id="WP_274324300.1">
    <property type="nucleotide sequence ID" value="NZ_CP118158.1"/>
</dbReference>
<dbReference type="AlphaFoldDB" id="A0ABD5XZ81"/>
<dbReference type="Proteomes" id="UP001596432">
    <property type="component" value="Unassembled WGS sequence"/>
</dbReference>
<proteinExistence type="predicted"/>
<keyword evidence="3" id="KW-1185">Reference proteome</keyword>
<evidence type="ECO:0000313" key="3">
    <source>
        <dbReference type="Proteomes" id="UP001596432"/>
    </source>
</evidence>
<feature type="region of interest" description="Disordered" evidence="1">
    <location>
        <begin position="26"/>
        <end position="151"/>
    </location>
</feature>
<feature type="compositionally biased region" description="Low complexity" evidence="1">
    <location>
        <begin position="70"/>
        <end position="84"/>
    </location>
</feature>
<evidence type="ECO:0000313" key="2">
    <source>
        <dbReference type="EMBL" id="MFC7138686.1"/>
    </source>
</evidence>
<protein>
    <submittedName>
        <fullName evidence="2">Uncharacterized protein</fullName>
    </submittedName>
</protein>
<evidence type="ECO:0000256" key="1">
    <source>
        <dbReference type="SAM" id="MobiDB-lite"/>
    </source>
</evidence>
<name>A0ABD5XZ81_9EURY</name>
<organism evidence="2 3">
    <name type="scientific">Halosimplex aquaticum</name>
    <dbReference type="NCBI Taxonomy" id="3026162"/>
    <lineage>
        <taxon>Archaea</taxon>
        <taxon>Methanobacteriati</taxon>
        <taxon>Methanobacteriota</taxon>
        <taxon>Stenosarchaea group</taxon>
        <taxon>Halobacteria</taxon>
        <taxon>Halobacteriales</taxon>
        <taxon>Haloarculaceae</taxon>
        <taxon>Halosimplex</taxon>
    </lineage>
</organism>
<feature type="compositionally biased region" description="Low complexity" evidence="1">
    <location>
        <begin position="136"/>
        <end position="151"/>
    </location>
</feature>
<sequence>MKLKLVAVFASVLLLATGAAMAMPGNAPDHAQDGNATADDHARDGHDESDATDSETDEAANDSDARRGPPADVPGADAADAANGSQGPPVDLPAQVPDFVSDVHEAIGNHVGGAVDGAQSLGEKISALTPDDADANETAPDAADATATAAP</sequence>
<dbReference type="EMBL" id="JBHTAS010000001">
    <property type="protein sequence ID" value="MFC7138686.1"/>
    <property type="molecule type" value="Genomic_DNA"/>
</dbReference>
<feature type="compositionally biased region" description="Basic and acidic residues" evidence="1">
    <location>
        <begin position="38"/>
        <end position="49"/>
    </location>
</feature>
<feature type="compositionally biased region" description="Acidic residues" evidence="1">
    <location>
        <begin position="50"/>
        <end position="61"/>
    </location>
</feature>
<accession>A0ABD5XZ81</accession>
<dbReference type="GeneID" id="78818927"/>
<reference evidence="2 3" key="1">
    <citation type="journal article" date="2019" name="Int. J. Syst. Evol. Microbiol.">
        <title>The Global Catalogue of Microorganisms (GCM) 10K type strain sequencing project: providing services to taxonomists for standard genome sequencing and annotation.</title>
        <authorList>
            <consortium name="The Broad Institute Genomics Platform"/>
            <consortium name="The Broad Institute Genome Sequencing Center for Infectious Disease"/>
            <person name="Wu L."/>
            <person name="Ma J."/>
        </authorList>
    </citation>
    <scope>NUCLEOTIDE SEQUENCE [LARGE SCALE GENOMIC DNA]</scope>
    <source>
        <strain evidence="2 3">XZYJT29</strain>
    </source>
</reference>
<comment type="caution">
    <text evidence="2">The sequence shown here is derived from an EMBL/GenBank/DDBJ whole genome shotgun (WGS) entry which is preliminary data.</text>
</comment>
<gene>
    <name evidence="2" type="ORF">ACFQMA_02400</name>
</gene>